<protein>
    <submittedName>
        <fullName evidence="1">Uncharacterized protein</fullName>
    </submittedName>
</protein>
<accession>A0A0C5G453</accession>
<evidence type="ECO:0000313" key="1">
    <source>
        <dbReference type="EMBL" id="AJP04778.1"/>
    </source>
</evidence>
<dbReference type="HOGENOM" id="CLU_2669365_0_0_11"/>
<keyword evidence="2" id="KW-1185">Reference proteome</keyword>
<reference evidence="1 2" key="1">
    <citation type="submission" date="2015-02" db="EMBL/GenBank/DDBJ databases">
        <title>Genome sequence of thermotolerant Streptomyces cyaneogriseus subsp. Noncyanogenus NMWT1, the producer of nematocidal antibiotics nemadectin.</title>
        <authorList>
            <person name="Wang H."/>
            <person name="Li C."/>
            <person name="Xiang W."/>
            <person name="Wang X."/>
        </authorList>
    </citation>
    <scope>NUCLEOTIDE SEQUENCE [LARGE SCALE GENOMIC DNA]</scope>
    <source>
        <strain evidence="1 2">NMWT 1</strain>
    </source>
</reference>
<gene>
    <name evidence="1" type="ORF">TU94_28365</name>
</gene>
<dbReference type="RefSeq" id="WP_044385859.1">
    <property type="nucleotide sequence ID" value="NZ_CP010849.1"/>
</dbReference>
<evidence type="ECO:0000313" key="2">
    <source>
        <dbReference type="Proteomes" id="UP000032234"/>
    </source>
</evidence>
<dbReference type="PATRIC" id="fig|477245.3.peg.6018"/>
<dbReference type="OrthoDB" id="4251002at2"/>
<organism evidence="1 2">
    <name type="scientific">Streptomyces cyaneogriseus subsp. noncyanogenus</name>
    <dbReference type="NCBI Taxonomy" id="477245"/>
    <lineage>
        <taxon>Bacteria</taxon>
        <taxon>Bacillati</taxon>
        <taxon>Actinomycetota</taxon>
        <taxon>Actinomycetes</taxon>
        <taxon>Kitasatosporales</taxon>
        <taxon>Streptomycetaceae</taxon>
        <taxon>Streptomyces</taxon>
    </lineage>
</organism>
<dbReference type="Proteomes" id="UP000032234">
    <property type="component" value="Chromosome"/>
</dbReference>
<name>A0A0C5G453_9ACTN</name>
<dbReference type="AlphaFoldDB" id="A0A0C5G453"/>
<dbReference type="KEGG" id="scw:TU94_28365"/>
<dbReference type="EMBL" id="CP010849">
    <property type="protein sequence ID" value="AJP04778.1"/>
    <property type="molecule type" value="Genomic_DNA"/>
</dbReference>
<sequence length="75" mass="8229">MSELRGADIEIIERRINPGDRSGFLVPNAVRINGTEVAIPEDARIQIHEITPEDVVTVTLTIFASSVTIRTETSP</sequence>
<proteinExistence type="predicted"/>
<dbReference type="STRING" id="477245.TU94_28365"/>